<keyword evidence="3 11" id="KW-0240">DNA-directed RNA polymerase</keyword>
<dbReference type="Pfam" id="PF08292">
    <property type="entry name" value="RNA_pol_Rbc25"/>
    <property type="match status" value="1"/>
</dbReference>
<dbReference type="EMBL" id="JANBPT010000868">
    <property type="protein sequence ID" value="KAJ1912043.1"/>
    <property type="molecule type" value="Genomic_DNA"/>
</dbReference>
<evidence type="ECO:0000313" key="13">
    <source>
        <dbReference type="Proteomes" id="UP001150569"/>
    </source>
</evidence>
<dbReference type="GO" id="GO:0006384">
    <property type="term" value="P:transcription initiation at RNA polymerase III promoter"/>
    <property type="evidence" value="ECO:0007669"/>
    <property type="project" value="TreeGrafter"/>
</dbReference>
<proteinExistence type="inferred from homology"/>
<dbReference type="InterPro" id="IPR012340">
    <property type="entry name" value="NA-bd_OB-fold"/>
</dbReference>
<feature type="domain" description="RNA polymerase III subunit Rpc25" evidence="10">
    <location>
        <begin position="83"/>
        <end position="206"/>
    </location>
</feature>
<comment type="similarity">
    <text evidence="2">Belongs to the eukaryotic RPB7/RPC8 RNA polymerase subunit family.</text>
</comment>
<accession>A0A9W8DKH7</accession>
<dbReference type="InterPro" id="IPR045113">
    <property type="entry name" value="Rpb7-like"/>
</dbReference>
<dbReference type="SUPFAM" id="SSF88798">
    <property type="entry name" value="N-terminal, heterodimerisation domain of RBP7 (RpoE)"/>
    <property type="match status" value="1"/>
</dbReference>
<evidence type="ECO:0000256" key="5">
    <source>
        <dbReference type="ARBA" id="ARBA00023242"/>
    </source>
</evidence>
<evidence type="ECO:0000313" key="11">
    <source>
        <dbReference type="EMBL" id="KAJ1912043.1"/>
    </source>
</evidence>
<dbReference type="PANTHER" id="PTHR12709:SF1">
    <property type="entry name" value="DNA-DIRECTED RNA POLYMERASE III SUBUNIT RPC8"/>
    <property type="match status" value="1"/>
</dbReference>
<dbReference type="CDD" id="cd04330">
    <property type="entry name" value="RNAP_III_Rpc25_N"/>
    <property type="match status" value="1"/>
</dbReference>
<dbReference type="InterPro" id="IPR013238">
    <property type="entry name" value="RNA_pol_III_Rbc25"/>
</dbReference>
<gene>
    <name evidence="11" type="primary">rpc25_2</name>
    <name evidence="12" type="synonym">rpc25_1</name>
    <name evidence="12" type="ORF">IWQ60_005722</name>
    <name evidence="11" type="ORF">IWQ60_009843</name>
</gene>
<dbReference type="OrthoDB" id="10256606at2759"/>
<keyword evidence="4" id="KW-0804">Transcription</keyword>
<comment type="subcellular location">
    <subcellularLocation>
        <location evidence="1">Nucleus</location>
    </subcellularLocation>
</comment>
<dbReference type="SUPFAM" id="SSF50249">
    <property type="entry name" value="Nucleic acid-binding proteins"/>
    <property type="match status" value="1"/>
</dbReference>
<name>A0A9W8DKH7_9FUNG</name>
<dbReference type="PANTHER" id="PTHR12709">
    <property type="entry name" value="DNA-DIRECTED RNA POLYMERASE II, III"/>
    <property type="match status" value="1"/>
</dbReference>
<dbReference type="Pfam" id="PF03876">
    <property type="entry name" value="SHS2_Rpb7-N"/>
    <property type="match status" value="1"/>
</dbReference>
<evidence type="ECO:0000256" key="1">
    <source>
        <dbReference type="ARBA" id="ARBA00004123"/>
    </source>
</evidence>
<evidence type="ECO:0000256" key="8">
    <source>
        <dbReference type="ARBA" id="ARBA00077605"/>
    </source>
</evidence>
<dbReference type="GO" id="GO:0005666">
    <property type="term" value="C:RNA polymerase III complex"/>
    <property type="evidence" value="ECO:0007669"/>
    <property type="project" value="UniProtKB-ARBA"/>
</dbReference>
<dbReference type="InterPro" id="IPR036898">
    <property type="entry name" value="RNA_pol_Rpb7-like_N_sf"/>
</dbReference>
<reference evidence="11" key="1">
    <citation type="submission" date="2022-07" db="EMBL/GenBank/DDBJ databases">
        <title>Phylogenomic reconstructions and comparative analyses of Kickxellomycotina fungi.</title>
        <authorList>
            <person name="Reynolds N.K."/>
            <person name="Stajich J.E."/>
            <person name="Barry K."/>
            <person name="Grigoriev I.V."/>
            <person name="Crous P."/>
            <person name="Smith M.E."/>
        </authorList>
    </citation>
    <scope>NUCLEOTIDE SEQUENCE</scope>
    <source>
        <strain evidence="11">RSA 861</strain>
    </source>
</reference>
<dbReference type="EMBL" id="JANBPT010000318">
    <property type="protein sequence ID" value="KAJ1923696.1"/>
    <property type="molecule type" value="Genomic_DNA"/>
</dbReference>
<dbReference type="AlphaFoldDB" id="A0A9W8DKH7"/>
<dbReference type="Gene3D" id="2.40.50.140">
    <property type="entry name" value="Nucleic acid-binding proteins"/>
    <property type="match status" value="1"/>
</dbReference>
<evidence type="ECO:0000256" key="7">
    <source>
        <dbReference type="ARBA" id="ARBA00073027"/>
    </source>
</evidence>
<dbReference type="FunFam" id="2.40.50.140:FF:000221">
    <property type="entry name" value="DNA-directed RNA polymerase III subunit"/>
    <property type="match status" value="1"/>
</dbReference>
<protein>
    <recommendedName>
        <fullName evidence="6">DNA-directed RNA polymerase III subunit RPC8</fullName>
    </recommendedName>
    <alternativeName>
        <fullName evidence="7">DNA-directed RNA polymerase III subunit rpc8</fullName>
    </alternativeName>
    <alternativeName>
        <fullName evidence="8">RNA polymerase III subunit C25</fullName>
    </alternativeName>
</protein>
<keyword evidence="13" id="KW-1185">Reference proteome</keyword>
<evidence type="ECO:0000259" key="9">
    <source>
        <dbReference type="Pfam" id="PF03876"/>
    </source>
</evidence>
<organism evidence="11 13">
    <name type="scientific">Tieghemiomyces parasiticus</name>
    <dbReference type="NCBI Taxonomy" id="78921"/>
    <lineage>
        <taxon>Eukaryota</taxon>
        <taxon>Fungi</taxon>
        <taxon>Fungi incertae sedis</taxon>
        <taxon>Zoopagomycota</taxon>
        <taxon>Kickxellomycotina</taxon>
        <taxon>Dimargaritomycetes</taxon>
        <taxon>Dimargaritales</taxon>
        <taxon>Dimargaritaceae</taxon>
        <taxon>Tieghemiomyces</taxon>
    </lineage>
</organism>
<dbReference type="InterPro" id="IPR005576">
    <property type="entry name" value="Rpb7-like_N"/>
</dbReference>
<evidence type="ECO:0000259" key="10">
    <source>
        <dbReference type="Pfam" id="PF08292"/>
    </source>
</evidence>
<evidence type="ECO:0000256" key="2">
    <source>
        <dbReference type="ARBA" id="ARBA00009307"/>
    </source>
</evidence>
<dbReference type="Gene3D" id="3.30.1490.120">
    <property type="entry name" value="RNA polymerase Rpb7-like, N-terminal domain"/>
    <property type="match status" value="1"/>
</dbReference>
<evidence type="ECO:0000313" key="12">
    <source>
        <dbReference type="EMBL" id="KAJ1923696.1"/>
    </source>
</evidence>
<evidence type="ECO:0000256" key="3">
    <source>
        <dbReference type="ARBA" id="ARBA00022478"/>
    </source>
</evidence>
<comment type="caution">
    <text evidence="11">The sequence shown here is derived from an EMBL/GenBank/DDBJ whole genome shotgun (WGS) entry which is preliminary data.</text>
</comment>
<keyword evidence="5" id="KW-0539">Nucleus</keyword>
<evidence type="ECO:0000256" key="4">
    <source>
        <dbReference type="ARBA" id="ARBA00023163"/>
    </source>
</evidence>
<dbReference type="Proteomes" id="UP001150569">
    <property type="component" value="Unassembled WGS sequence"/>
</dbReference>
<evidence type="ECO:0000256" key="6">
    <source>
        <dbReference type="ARBA" id="ARBA00072526"/>
    </source>
</evidence>
<sequence length="208" mass="23156">MFVLTTISDTIKVEATQFRKPPVDAIRDEVNMKYANRVVPQVGLCVAVHDLLQVSDGLIYHSDGSLNYEIECRLVVFRPFVGEVMVGKIRSSNERGVKVSLDFFDDILIPPTLLPAGSEFDAQEQVWVWRYEGNDLFMDPGEPIRVRVIEEAFVEAAPEPPKKEAADLTPITLPLAKDQAEPKVPPAPYSLTCSIQDDGLGLLTWWGG</sequence>
<feature type="domain" description="RNA polymerase Rpb7-like N-terminal" evidence="9">
    <location>
        <begin position="8"/>
        <end position="64"/>
    </location>
</feature>